<evidence type="ECO:0000313" key="3">
    <source>
        <dbReference type="Proteomes" id="UP001652431"/>
    </source>
</evidence>
<organism evidence="2 3">
    <name type="scientific">Dorea acetigenes</name>
    <dbReference type="NCBI Taxonomy" id="2981787"/>
    <lineage>
        <taxon>Bacteria</taxon>
        <taxon>Bacillati</taxon>
        <taxon>Bacillota</taxon>
        <taxon>Clostridia</taxon>
        <taxon>Lachnospirales</taxon>
        <taxon>Lachnospiraceae</taxon>
        <taxon>Dorea</taxon>
    </lineage>
</organism>
<name>A0ABT2RIP1_9FIRM</name>
<dbReference type="InterPro" id="IPR025686">
    <property type="entry name" value="Glucos_trans_II"/>
</dbReference>
<feature type="transmembrane region" description="Helical" evidence="1">
    <location>
        <begin position="346"/>
        <end position="365"/>
    </location>
</feature>
<feature type="transmembrane region" description="Helical" evidence="1">
    <location>
        <begin position="25"/>
        <end position="45"/>
    </location>
</feature>
<sequence>MKEEKKDFWKLPSVIEFTKKSKTSLWVTGIFLLAVYGIKVFNVSISHDTEAIMAVADNLYNSWYMMGRFGLIFLKKLLGTYLFNPFIASFFMFVTMIANSFLWSYLFYWLGAKQEKGIRNNWIFPVVFFTSMIMAEQSGFLLQAYEVNIALLLVALALIVIYEVILEKRRWYMYFPAVICCVLAFSTYQSLVPLFMTGAAVCFLLVYDKCAEQDEAGAGMKFYWGIIGKLIAVFVFSFGVYQVVNKIVLSVLGIETTPYITEQVMWGNASVAECVSDIIEHIKEVLLGDGLFFTEAMGIIYVIVLIYSIARIREKKKCYFMYLLALAFCMISPFLMTLLLGTAPMIRVEIMIPFVTGFFIQYMVNTLSPDSGKIMKGAYVAAVTVVFFFSMYQSLLSARLYYTQYVQYEEDVRLAVKITDRIDQLDCGEEPEESVVFVGSRMPQRNEVCIADEELELIGKSFFEMSFSTNHGTWVMNHFLDTLGYSYEMPEAEDIAVAEEAAQNMPSWPDSGSVAMKNGVIIVKLG</sequence>
<feature type="transmembrane region" description="Helical" evidence="1">
    <location>
        <begin position="122"/>
        <end position="141"/>
    </location>
</feature>
<keyword evidence="3" id="KW-1185">Reference proteome</keyword>
<evidence type="ECO:0000256" key="1">
    <source>
        <dbReference type="SAM" id="Phobius"/>
    </source>
</evidence>
<feature type="transmembrane region" description="Helical" evidence="1">
    <location>
        <begin position="147"/>
        <end position="164"/>
    </location>
</feature>
<protein>
    <submittedName>
        <fullName evidence="2">Glucosyltransferase domain-containing protein</fullName>
    </submittedName>
</protein>
<feature type="transmembrane region" description="Helical" evidence="1">
    <location>
        <begin position="290"/>
        <end position="307"/>
    </location>
</feature>
<dbReference type="EMBL" id="JAOQJU010000001">
    <property type="protein sequence ID" value="MCU6685271.1"/>
    <property type="molecule type" value="Genomic_DNA"/>
</dbReference>
<feature type="transmembrane region" description="Helical" evidence="1">
    <location>
        <begin position="319"/>
        <end position="340"/>
    </location>
</feature>
<gene>
    <name evidence="2" type="ORF">OCV99_01665</name>
</gene>
<keyword evidence="1" id="KW-0472">Membrane</keyword>
<dbReference type="Proteomes" id="UP001652431">
    <property type="component" value="Unassembled WGS sequence"/>
</dbReference>
<dbReference type="Pfam" id="PF14264">
    <property type="entry name" value="Glucos_trans_II"/>
    <property type="match status" value="1"/>
</dbReference>
<dbReference type="RefSeq" id="WP_158367525.1">
    <property type="nucleotide sequence ID" value="NZ_JAOQJU010000001.1"/>
</dbReference>
<accession>A0ABT2RIP1</accession>
<feature type="transmembrane region" description="Helical" evidence="1">
    <location>
        <begin position="171"/>
        <end position="188"/>
    </location>
</feature>
<feature type="transmembrane region" description="Helical" evidence="1">
    <location>
        <begin position="194"/>
        <end position="210"/>
    </location>
</feature>
<comment type="caution">
    <text evidence="2">The sequence shown here is derived from an EMBL/GenBank/DDBJ whole genome shotgun (WGS) entry which is preliminary data.</text>
</comment>
<evidence type="ECO:0000313" key="2">
    <source>
        <dbReference type="EMBL" id="MCU6685271.1"/>
    </source>
</evidence>
<proteinExistence type="predicted"/>
<keyword evidence="1" id="KW-0812">Transmembrane</keyword>
<reference evidence="2 3" key="1">
    <citation type="journal article" date="2021" name="ISME Commun">
        <title>Automated analysis of genomic sequences facilitates high-throughput and comprehensive description of bacteria.</title>
        <authorList>
            <person name="Hitch T.C.A."/>
        </authorList>
    </citation>
    <scope>NUCLEOTIDE SEQUENCE [LARGE SCALE GENOMIC DNA]</scope>
    <source>
        <strain evidence="2 3">Sanger_03</strain>
    </source>
</reference>
<keyword evidence="1" id="KW-1133">Transmembrane helix</keyword>
<feature type="transmembrane region" description="Helical" evidence="1">
    <location>
        <begin position="222"/>
        <end position="244"/>
    </location>
</feature>
<feature type="transmembrane region" description="Helical" evidence="1">
    <location>
        <begin position="86"/>
        <end position="110"/>
    </location>
</feature>
<feature type="transmembrane region" description="Helical" evidence="1">
    <location>
        <begin position="377"/>
        <end position="395"/>
    </location>
</feature>